<feature type="non-terminal residue" evidence="8">
    <location>
        <position position="1"/>
    </location>
</feature>
<proteinExistence type="inferred from homology"/>
<accession>A0A855X319</accession>
<sequence>GGLNPNFHPGDIMLIKDHINFFPGNPLIGPNDNSWGDRFPDMYETYTFRLQELAKSIAIEQKLRLQEGVYLGLTGPCLETAAEYRAYRTLGADAVGMSTVPEVLTAHHQRNQVLGFSIITDMGLADNMHPCSLDDVIGAAMRTEPKLRDLIAGCVERM</sequence>
<dbReference type="EC" id="2.4.2.1" evidence="3"/>
<organism evidence="8 9">
    <name type="scientific">candidate division GN15 bacterium</name>
    <dbReference type="NCBI Taxonomy" id="2072418"/>
    <lineage>
        <taxon>Bacteria</taxon>
        <taxon>candidate division GN15</taxon>
    </lineage>
</organism>
<evidence type="ECO:0000256" key="4">
    <source>
        <dbReference type="ARBA" id="ARBA00022676"/>
    </source>
</evidence>
<dbReference type="Gene3D" id="3.40.50.1580">
    <property type="entry name" value="Nucleoside phosphorylase domain"/>
    <property type="match status" value="1"/>
</dbReference>
<dbReference type="Pfam" id="PF01048">
    <property type="entry name" value="PNP_UDP_1"/>
    <property type="match status" value="1"/>
</dbReference>
<dbReference type="GO" id="GO:0005737">
    <property type="term" value="C:cytoplasm"/>
    <property type="evidence" value="ECO:0007669"/>
    <property type="project" value="TreeGrafter"/>
</dbReference>
<reference evidence="8 9" key="1">
    <citation type="journal article" date="2018" name="ISME J.">
        <title>A methanotrophic archaeon couples anaerobic oxidation of methane to Fe(III) reduction.</title>
        <authorList>
            <person name="Cai C."/>
            <person name="Leu A.O."/>
            <person name="Xie G.J."/>
            <person name="Guo J."/>
            <person name="Feng Y."/>
            <person name="Zhao J.X."/>
            <person name="Tyson G.W."/>
            <person name="Yuan Z."/>
            <person name="Hu S."/>
        </authorList>
    </citation>
    <scope>NUCLEOTIDE SEQUENCE [LARGE SCALE GENOMIC DNA]</scope>
    <source>
        <strain evidence="8">FeB_12</strain>
    </source>
</reference>
<dbReference type="GO" id="GO:0004731">
    <property type="term" value="F:purine-nucleoside phosphorylase activity"/>
    <property type="evidence" value="ECO:0007669"/>
    <property type="project" value="UniProtKB-EC"/>
</dbReference>
<dbReference type="PANTHER" id="PTHR11904:SF9">
    <property type="entry name" value="PURINE NUCLEOSIDE PHOSPHORYLASE-RELATED"/>
    <property type="match status" value="1"/>
</dbReference>
<dbReference type="SUPFAM" id="SSF53167">
    <property type="entry name" value="Purine and uridine phosphorylases"/>
    <property type="match status" value="1"/>
</dbReference>
<keyword evidence="5" id="KW-0808">Transferase</keyword>
<evidence type="ECO:0000256" key="1">
    <source>
        <dbReference type="ARBA" id="ARBA00005058"/>
    </source>
</evidence>
<evidence type="ECO:0000256" key="5">
    <source>
        <dbReference type="ARBA" id="ARBA00022679"/>
    </source>
</evidence>
<evidence type="ECO:0000313" key="8">
    <source>
        <dbReference type="EMBL" id="PWB68258.1"/>
    </source>
</evidence>
<dbReference type="InterPro" id="IPR000845">
    <property type="entry name" value="Nucleoside_phosphorylase_d"/>
</dbReference>
<comment type="similarity">
    <text evidence="2">Belongs to the PNP/MTAP phosphorylase family.</text>
</comment>
<evidence type="ECO:0000313" key="9">
    <source>
        <dbReference type="Proteomes" id="UP000250918"/>
    </source>
</evidence>
<dbReference type="InterPro" id="IPR011268">
    <property type="entry name" value="Purine_phosphorylase"/>
</dbReference>
<evidence type="ECO:0000259" key="7">
    <source>
        <dbReference type="Pfam" id="PF01048"/>
    </source>
</evidence>
<keyword evidence="4" id="KW-0328">Glycosyltransferase</keyword>
<comment type="pathway">
    <text evidence="1">Purine metabolism; purine nucleoside salvage.</text>
</comment>
<evidence type="ECO:0000256" key="3">
    <source>
        <dbReference type="ARBA" id="ARBA00011886"/>
    </source>
</evidence>
<dbReference type="InterPro" id="IPR035994">
    <property type="entry name" value="Nucleoside_phosphorylase_sf"/>
</dbReference>
<evidence type="ECO:0000256" key="2">
    <source>
        <dbReference type="ARBA" id="ARBA00006751"/>
    </source>
</evidence>
<dbReference type="EMBL" id="PQAP01000209">
    <property type="protein sequence ID" value="PWB68258.1"/>
    <property type="molecule type" value="Genomic_DNA"/>
</dbReference>
<name>A0A855X319_9BACT</name>
<dbReference type="CDD" id="cd09009">
    <property type="entry name" value="PNP-EcPNPII_like"/>
    <property type="match status" value="1"/>
</dbReference>
<dbReference type="GO" id="GO:0009116">
    <property type="term" value="P:nucleoside metabolic process"/>
    <property type="evidence" value="ECO:0007669"/>
    <property type="project" value="InterPro"/>
</dbReference>
<comment type="caution">
    <text evidence="8">The sequence shown here is derived from an EMBL/GenBank/DDBJ whole genome shotgun (WGS) entry which is preliminary data.</text>
</comment>
<gene>
    <name evidence="8" type="ORF">C3F09_12000</name>
</gene>
<dbReference type="AlphaFoldDB" id="A0A855X319"/>
<dbReference type="Proteomes" id="UP000250918">
    <property type="component" value="Unassembled WGS sequence"/>
</dbReference>
<dbReference type="PANTHER" id="PTHR11904">
    <property type="entry name" value="METHYLTHIOADENOSINE/PURINE NUCLEOSIDE PHOSPHORYLASE"/>
    <property type="match status" value="1"/>
</dbReference>
<feature type="domain" description="Nucleoside phosphorylase" evidence="7">
    <location>
        <begin position="1"/>
        <end position="155"/>
    </location>
</feature>
<protein>
    <recommendedName>
        <fullName evidence="3">purine-nucleoside phosphorylase</fullName>
        <ecNumber evidence="3">2.4.2.1</ecNumber>
    </recommendedName>
    <alternativeName>
        <fullName evidence="6">Inosine-guanosine phosphorylase</fullName>
    </alternativeName>
</protein>
<evidence type="ECO:0000256" key="6">
    <source>
        <dbReference type="ARBA" id="ARBA00031036"/>
    </source>
</evidence>
<dbReference type="UniPathway" id="UPA00606"/>